<dbReference type="Proteomes" id="UP000261540">
    <property type="component" value="Unplaced"/>
</dbReference>
<dbReference type="InterPro" id="IPR036116">
    <property type="entry name" value="FN3_sf"/>
</dbReference>
<keyword evidence="4" id="KW-1185">Reference proteome</keyword>
<feature type="domain" description="Fibronectin type-III" evidence="2">
    <location>
        <begin position="1"/>
        <end position="99"/>
    </location>
</feature>
<reference evidence="3" key="1">
    <citation type="submission" date="2025-08" db="UniProtKB">
        <authorList>
            <consortium name="Ensembl"/>
        </authorList>
    </citation>
    <scope>IDENTIFICATION</scope>
</reference>
<name>A0A3B3RCP1_9TELE</name>
<accession>A0A3B3RCP1</accession>
<protein>
    <recommendedName>
        <fullName evidence="2">Fibronectin type-III domain-containing protein</fullName>
    </recommendedName>
</protein>
<dbReference type="SUPFAM" id="SSF49265">
    <property type="entry name" value="Fibronectin type III"/>
    <property type="match status" value="1"/>
</dbReference>
<sequence>GVSKLTIMYDCVCICALYTGVLSWVPLNSTAVTGYRIVVLAAGETIPLFEDIAKPTTGYYTLYGLEPGIDYDISISTITEGGQSKPITLRQQTGECALSPLSGAVGV</sequence>
<evidence type="ECO:0000313" key="3">
    <source>
        <dbReference type="Ensembl" id="ENSPKIP00000015685.1"/>
    </source>
</evidence>
<dbReference type="PROSITE" id="PS50853">
    <property type="entry name" value="FN3"/>
    <property type="match status" value="1"/>
</dbReference>
<dbReference type="STRING" id="1676925.ENSPKIP00000015685"/>
<reference evidence="3" key="2">
    <citation type="submission" date="2025-09" db="UniProtKB">
        <authorList>
            <consortium name="Ensembl"/>
        </authorList>
    </citation>
    <scope>IDENTIFICATION</scope>
</reference>
<evidence type="ECO:0000259" key="2">
    <source>
        <dbReference type="PROSITE" id="PS50853"/>
    </source>
</evidence>
<dbReference type="CDD" id="cd00063">
    <property type="entry name" value="FN3"/>
    <property type="match status" value="1"/>
</dbReference>
<dbReference type="InterPro" id="IPR003961">
    <property type="entry name" value="FN3_dom"/>
</dbReference>
<dbReference type="InterPro" id="IPR013783">
    <property type="entry name" value="Ig-like_fold"/>
</dbReference>
<organism evidence="3 4">
    <name type="scientific">Paramormyrops kingsleyae</name>
    <dbReference type="NCBI Taxonomy" id="1676925"/>
    <lineage>
        <taxon>Eukaryota</taxon>
        <taxon>Metazoa</taxon>
        <taxon>Chordata</taxon>
        <taxon>Craniata</taxon>
        <taxon>Vertebrata</taxon>
        <taxon>Euteleostomi</taxon>
        <taxon>Actinopterygii</taxon>
        <taxon>Neopterygii</taxon>
        <taxon>Teleostei</taxon>
        <taxon>Osteoglossocephala</taxon>
        <taxon>Osteoglossomorpha</taxon>
        <taxon>Osteoglossiformes</taxon>
        <taxon>Mormyridae</taxon>
        <taxon>Paramormyrops</taxon>
    </lineage>
</organism>
<evidence type="ECO:0000256" key="1">
    <source>
        <dbReference type="SAM" id="Phobius"/>
    </source>
</evidence>
<proteinExistence type="predicted"/>
<keyword evidence="1" id="KW-0812">Transmembrane</keyword>
<dbReference type="AlphaFoldDB" id="A0A3B3RCP1"/>
<dbReference type="Pfam" id="PF00041">
    <property type="entry name" value="fn3"/>
    <property type="match status" value="1"/>
</dbReference>
<feature type="transmembrane region" description="Helical" evidence="1">
    <location>
        <begin position="6"/>
        <end position="27"/>
    </location>
</feature>
<keyword evidence="1" id="KW-0472">Membrane</keyword>
<keyword evidence="1" id="KW-1133">Transmembrane helix</keyword>
<dbReference type="Ensembl" id="ENSPKIT00000040158.1">
    <property type="protein sequence ID" value="ENSPKIP00000015685.1"/>
    <property type="gene ID" value="ENSPKIG00000002315.1"/>
</dbReference>
<dbReference type="Gene3D" id="2.60.40.10">
    <property type="entry name" value="Immunoglobulins"/>
    <property type="match status" value="1"/>
</dbReference>
<dbReference type="GeneTree" id="ENSGT00940000179000"/>
<evidence type="ECO:0000313" key="4">
    <source>
        <dbReference type="Proteomes" id="UP000261540"/>
    </source>
</evidence>